<dbReference type="EMBL" id="GDID01001798">
    <property type="protein sequence ID" value="JAP94808.1"/>
    <property type="molecule type" value="Transcribed_RNA"/>
</dbReference>
<feature type="non-terminal residue" evidence="1">
    <location>
        <position position="343"/>
    </location>
</feature>
<proteinExistence type="predicted"/>
<dbReference type="AlphaFoldDB" id="A0A146KF40"/>
<name>A0A146KF40_9EUKA</name>
<accession>A0A146KF40</accession>
<reference evidence="1" key="1">
    <citation type="submission" date="2015-07" db="EMBL/GenBank/DDBJ databases">
        <title>Adaptation to a free-living lifestyle via gene acquisitions in the diplomonad Trepomonas sp. PC1.</title>
        <authorList>
            <person name="Xu F."/>
            <person name="Jerlstrom-Hultqvist J."/>
            <person name="Kolisko M."/>
            <person name="Simpson A.G.B."/>
            <person name="Roger A.J."/>
            <person name="Svard S.G."/>
            <person name="Andersson J.O."/>
        </authorList>
    </citation>
    <scope>NUCLEOTIDE SEQUENCE</scope>
    <source>
        <strain evidence="1">PC1</strain>
    </source>
</reference>
<gene>
    <name evidence="1" type="ORF">TPC1_12409</name>
</gene>
<sequence>MSKINKLQSRVIYCDDVATSIEIELHTDAGAFRAALPRFKAFEKQTILNYMDIVKSQIATIVVGVSLADLQSLEKTVAKFSYELTIPIYQCLYQAASVYNRMPYYKFVSKHFNQEIKQTQLIIPLMTGPKFSISDYCICFEQTSLQDQVINYSKIRQEVLKLAQKHKPTVSKNLISLNLYDSEEPIKLISQAIKTLQLENAFIYLNFNPKVDQNGRFDIHIKQETEKKDLMSLAEYSSLLNVLCMNYPIRMLDSTSLSRYEDICQVVAKHKILNFAFGNAQKITFQALKNFHEIQICTEDAKMFEICGDVEDVGLVHFLMGLGFDYVKCGNALQINEFVRLSE</sequence>
<organism evidence="1">
    <name type="scientific">Trepomonas sp. PC1</name>
    <dbReference type="NCBI Taxonomy" id="1076344"/>
    <lineage>
        <taxon>Eukaryota</taxon>
        <taxon>Metamonada</taxon>
        <taxon>Diplomonadida</taxon>
        <taxon>Hexamitidae</taxon>
        <taxon>Hexamitinae</taxon>
        <taxon>Trepomonas</taxon>
    </lineage>
</organism>
<evidence type="ECO:0000313" key="1">
    <source>
        <dbReference type="EMBL" id="JAP94808.1"/>
    </source>
</evidence>
<protein>
    <submittedName>
        <fullName evidence="1">Enolase</fullName>
    </submittedName>
</protein>